<dbReference type="EMBL" id="OCTN01000001">
    <property type="protein sequence ID" value="SOH93294.1"/>
    <property type="molecule type" value="Genomic_DNA"/>
</dbReference>
<dbReference type="RefSeq" id="WP_219617980.1">
    <property type="nucleotide sequence ID" value="NZ_OCTN01000001.1"/>
</dbReference>
<gene>
    <name evidence="1" type="ORF">SAMN06273572_1011150</name>
</gene>
<organism evidence="1 2">
    <name type="scientific">Pontivivens marinum</name>
    <dbReference type="NCBI Taxonomy" id="1690039"/>
    <lineage>
        <taxon>Bacteria</taxon>
        <taxon>Pseudomonadati</taxon>
        <taxon>Pseudomonadota</taxon>
        <taxon>Alphaproteobacteria</taxon>
        <taxon>Rhodobacterales</taxon>
        <taxon>Paracoccaceae</taxon>
        <taxon>Pontivivens</taxon>
    </lineage>
</organism>
<evidence type="ECO:0000313" key="1">
    <source>
        <dbReference type="EMBL" id="SOH93294.1"/>
    </source>
</evidence>
<reference evidence="2" key="1">
    <citation type="submission" date="2017-09" db="EMBL/GenBank/DDBJ databases">
        <authorList>
            <person name="Varghese N."/>
            <person name="Submissions S."/>
        </authorList>
    </citation>
    <scope>NUCLEOTIDE SEQUENCE [LARGE SCALE GENOMIC DNA]</scope>
    <source>
        <strain evidence="2">C7</strain>
    </source>
</reference>
<dbReference type="AlphaFoldDB" id="A0A2C9CPN0"/>
<evidence type="ECO:0000313" key="2">
    <source>
        <dbReference type="Proteomes" id="UP000220034"/>
    </source>
</evidence>
<dbReference type="SUPFAM" id="SSF52317">
    <property type="entry name" value="Class I glutamine amidotransferase-like"/>
    <property type="match status" value="1"/>
</dbReference>
<accession>A0A2C9CPN0</accession>
<dbReference type="InterPro" id="IPR024078">
    <property type="entry name" value="LmbE-like_dom_sf"/>
</dbReference>
<sequence length="767" mass="82571">MTPDQSRIAAERTAPRIVRLGQALSALRSVVGFMNTGAHPDDETSAMLAAMRFRDGIALSYACSTRGEGGQNDIGRESGPVLGTLRTAEMEQASAVLDMNMYWLSQRPNDIHDFRFSKSGKETLAIWGRERTLARFVHIIRLERPDAICPTFLDVPGQHGHHRAMTELAHDVFAAAADPAFDSDLPVWQVSKLYLPAWSGAGQAYDDDLPPPPATMVVPGGIDPLTGWSFERIGQQSRAYHRTQAMGNWVPAGSEREFPLHLAATRLSGVDTAITDGLPSCLADLADHAALAQADAAIGQAAAGFPVGDAICGPAAAALHAVRVAEAAMSDAETALHGHRLQRVQRQLTRVLAEASGLEVHARVHPVILRPGDVAAVTVEARAGTTTPETTVVTEGDWSLSDGGLVAPATYSDPYPDIWCAGQPDAPCVEVRFNVAGVDAVQRIAFEAPPVVVPAVTGMVAPSGVLINRAAPREVSVAVREVTPAGATPTFDLPTGWAMTENGMLDVPDDAQPGTYEARLMLDGMPADTLSLMAYPHVATRAFAAPATLRVCVLDAVLPKVKIAYVGGGNDNVAHWLRAMGLDVEEPDNEALIADLDQFDTVVIGIFAVRFRGLTDIMAKLREWVEAGGTLLTLYHRPWDDWDANVVPPRMLEIGSPSLRFRVTNAQADVDVQQPQHPLFNTPNVIADADWQDWDKERGLYFAKSWDEVYTPLLSLHDPDEAPLQGALLSADIGAGRHTHCALNLHHQMQSLTPGAFRLMANLVAKR</sequence>
<dbReference type="SUPFAM" id="SSF102588">
    <property type="entry name" value="LmbE-like"/>
    <property type="match status" value="1"/>
</dbReference>
<dbReference type="InterPro" id="IPR029062">
    <property type="entry name" value="Class_I_gatase-like"/>
</dbReference>
<dbReference type="Pfam" id="PF02585">
    <property type="entry name" value="PIG-L"/>
    <property type="match status" value="1"/>
</dbReference>
<dbReference type="Gene3D" id="3.40.50.10320">
    <property type="entry name" value="LmbE-like"/>
    <property type="match status" value="1"/>
</dbReference>
<proteinExistence type="predicted"/>
<name>A0A2C9CPN0_9RHOB</name>
<dbReference type="Proteomes" id="UP000220034">
    <property type="component" value="Unassembled WGS sequence"/>
</dbReference>
<keyword evidence="2" id="KW-1185">Reference proteome</keyword>
<dbReference type="InterPro" id="IPR003737">
    <property type="entry name" value="GlcNAc_PI_deacetylase-related"/>
</dbReference>
<protein>
    <submittedName>
        <fullName evidence="1">GlcNAc-PI de-N-acetylase</fullName>
    </submittedName>
</protein>